<reference evidence="3" key="1">
    <citation type="submission" date="2016-07" db="EMBL/GenBank/DDBJ databases">
        <authorList>
            <person name="Florea S."/>
            <person name="Webb J.S."/>
            <person name="Jaromczyk J."/>
            <person name="Schardl C.L."/>
        </authorList>
    </citation>
    <scope>NUCLEOTIDE SEQUENCE [LARGE SCALE GENOMIC DNA]</scope>
    <source>
        <strain evidence="3">CDC-D5610</strain>
    </source>
</reference>
<gene>
    <name evidence="2" type="ORF">clem_00080</name>
</gene>
<dbReference type="Proteomes" id="UP000201728">
    <property type="component" value="Chromosome"/>
</dbReference>
<organism evidence="2 3">
    <name type="scientific">Legionella clemsonensis</name>
    <dbReference type="NCBI Taxonomy" id="1867846"/>
    <lineage>
        <taxon>Bacteria</taxon>
        <taxon>Pseudomonadati</taxon>
        <taxon>Pseudomonadota</taxon>
        <taxon>Gammaproteobacteria</taxon>
        <taxon>Legionellales</taxon>
        <taxon>Legionellaceae</taxon>
        <taxon>Legionella</taxon>
    </lineage>
</organism>
<dbReference type="Pfam" id="PF08242">
    <property type="entry name" value="Methyltransf_12"/>
    <property type="match status" value="1"/>
</dbReference>
<keyword evidence="3" id="KW-1185">Reference proteome</keyword>
<protein>
    <recommendedName>
        <fullName evidence="1">Methyltransferase type 12 domain-containing protein</fullName>
    </recommendedName>
</protein>
<dbReference type="PANTHER" id="PTHR43861">
    <property type="entry name" value="TRANS-ACONITATE 2-METHYLTRANSFERASE-RELATED"/>
    <property type="match status" value="1"/>
</dbReference>
<dbReference type="InterPro" id="IPR013217">
    <property type="entry name" value="Methyltransf_12"/>
</dbReference>
<proteinExistence type="predicted"/>
<dbReference type="AlphaFoldDB" id="A0A222NYA9"/>
<evidence type="ECO:0000259" key="1">
    <source>
        <dbReference type="Pfam" id="PF08242"/>
    </source>
</evidence>
<dbReference type="CDD" id="cd02440">
    <property type="entry name" value="AdoMet_MTases"/>
    <property type="match status" value="1"/>
</dbReference>
<name>A0A222NYA9_9GAMM</name>
<sequence>MTMRSNEKELIDLGPSFYTPEEYADCLKKLFRINKFLGIFRNTKKLLKTYSQQATLLDIGCGNGLFLLHLSDYFPQMQMVGIDINEEAIAEAEAKCQHWKKKNPQQPLNFNLNDFKSVVSNSNFDILLATLFCHHLNDEELVDFLRHSYCHAEQAVVINDLHRHWLAYGLYALVSPWLFRNRLITHDGLISIKRSFTRSDWEVLLAKANISHYQLKWRWPFRWQLILTK</sequence>
<dbReference type="SUPFAM" id="SSF53335">
    <property type="entry name" value="S-adenosyl-L-methionine-dependent methyltransferases"/>
    <property type="match status" value="1"/>
</dbReference>
<dbReference type="EMBL" id="CP016397">
    <property type="protein sequence ID" value="ASQ44583.1"/>
    <property type="molecule type" value="Genomic_DNA"/>
</dbReference>
<dbReference type="OrthoDB" id="9800454at2"/>
<feature type="domain" description="Methyltransferase type 12" evidence="1">
    <location>
        <begin position="57"/>
        <end position="149"/>
    </location>
</feature>
<evidence type="ECO:0000313" key="2">
    <source>
        <dbReference type="EMBL" id="ASQ44583.1"/>
    </source>
</evidence>
<evidence type="ECO:0000313" key="3">
    <source>
        <dbReference type="Proteomes" id="UP000201728"/>
    </source>
</evidence>
<accession>A0A222NYA9</accession>
<dbReference type="InterPro" id="IPR029063">
    <property type="entry name" value="SAM-dependent_MTases_sf"/>
</dbReference>
<dbReference type="KEGG" id="lcd:clem_00080"/>
<dbReference type="Gene3D" id="3.40.50.150">
    <property type="entry name" value="Vaccinia Virus protein VP39"/>
    <property type="match status" value="1"/>
</dbReference>